<accession>A0A8J7HQB6</accession>
<name>A0A8J7HQB6_9NOST</name>
<sequence length="47" mass="5562">MFQLKIIFGGKLRRRFFDNQAVKLFLQCAALNRMIQLGKPDSYKVEK</sequence>
<dbReference type="Proteomes" id="UP000632766">
    <property type="component" value="Unassembled WGS sequence"/>
</dbReference>
<organism evidence="1 2">
    <name type="scientific">Amazonocrinis nigriterrae CENA67</name>
    <dbReference type="NCBI Taxonomy" id="2794033"/>
    <lineage>
        <taxon>Bacteria</taxon>
        <taxon>Bacillati</taxon>
        <taxon>Cyanobacteriota</taxon>
        <taxon>Cyanophyceae</taxon>
        <taxon>Nostocales</taxon>
        <taxon>Nostocaceae</taxon>
        <taxon>Amazonocrinis</taxon>
        <taxon>Amazonocrinis nigriterrae</taxon>
    </lineage>
</organism>
<evidence type="ECO:0000313" key="1">
    <source>
        <dbReference type="EMBL" id="MBH8561753.1"/>
    </source>
</evidence>
<comment type="caution">
    <text evidence="1">The sequence shown here is derived from an EMBL/GenBank/DDBJ whole genome shotgun (WGS) entry which is preliminary data.</text>
</comment>
<dbReference type="EMBL" id="JAECZC010000007">
    <property type="protein sequence ID" value="MBH8561753.1"/>
    <property type="molecule type" value="Genomic_DNA"/>
</dbReference>
<protein>
    <submittedName>
        <fullName evidence="1">Uncharacterized protein</fullName>
    </submittedName>
</protein>
<proteinExistence type="predicted"/>
<gene>
    <name evidence="1" type="ORF">I8748_06100</name>
</gene>
<evidence type="ECO:0000313" key="2">
    <source>
        <dbReference type="Proteomes" id="UP000632766"/>
    </source>
</evidence>
<dbReference type="AlphaFoldDB" id="A0A8J7HQB6"/>
<reference evidence="1 2" key="1">
    <citation type="journal article" date="2021" name="Int. J. Syst. Evol. Microbiol.">
        <title>Amazonocrinis nigriterrae gen. nov., sp. nov., Atlanticothrix silvestris gen. nov., sp. nov. and Dendronalium phyllosphericum gen. nov., sp. nov., nostocacean cyanobacteria from Brazilian environments.</title>
        <authorList>
            <person name="Alvarenga D.O."/>
            <person name="Andreote A.P.D."/>
            <person name="Branco L.H.Z."/>
            <person name="Delbaje E."/>
            <person name="Cruz R.B."/>
            <person name="Varani A.M."/>
            <person name="Fiore M.F."/>
        </authorList>
    </citation>
    <scope>NUCLEOTIDE SEQUENCE [LARGE SCALE GENOMIC DNA]</scope>
    <source>
        <strain evidence="1 2">CENA67</strain>
    </source>
</reference>
<keyword evidence="2" id="KW-1185">Reference proteome</keyword>